<dbReference type="AlphaFoldDB" id="A0A5P2D4R8"/>
<dbReference type="Gene3D" id="3.30.450.40">
    <property type="match status" value="1"/>
</dbReference>
<dbReference type="SMART" id="SM00065">
    <property type="entry name" value="GAF"/>
    <property type="match status" value="1"/>
</dbReference>
<dbReference type="InterPro" id="IPR051448">
    <property type="entry name" value="CdaR-like_regulators"/>
</dbReference>
<evidence type="ECO:0000313" key="5">
    <source>
        <dbReference type="Proteomes" id="UP000325211"/>
    </source>
</evidence>
<dbReference type="Pfam" id="PF17853">
    <property type="entry name" value="GGDEF_2"/>
    <property type="match status" value="1"/>
</dbReference>
<dbReference type="Pfam" id="PF01590">
    <property type="entry name" value="GAF"/>
    <property type="match status" value="1"/>
</dbReference>
<dbReference type="InterPro" id="IPR029016">
    <property type="entry name" value="GAF-like_dom_sf"/>
</dbReference>
<feature type="domain" description="GAF" evidence="3">
    <location>
        <begin position="87"/>
        <end position="238"/>
    </location>
</feature>
<dbReference type="Proteomes" id="UP000325211">
    <property type="component" value="Chromosome"/>
</dbReference>
<dbReference type="InterPro" id="IPR025736">
    <property type="entry name" value="PucR_C-HTH_dom"/>
</dbReference>
<evidence type="ECO:0000256" key="1">
    <source>
        <dbReference type="ARBA" id="ARBA00006754"/>
    </source>
</evidence>
<dbReference type="PANTHER" id="PTHR33744">
    <property type="entry name" value="CARBOHYDRATE DIACID REGULATOR"/>
    <property type="match status" value="1"/>
</dbReference>
<evidence type="ECO:0000256" key="2">
    <source>
        <dbReference type="SAM" id="MobiDB-lite"/>
    </source>
</evidence>
<evidence type="ECO:0000313" key="4">
    <source>
        <dbReference type="EMBL" id="QES48321.1"/>
    </source>
</evidence>
<dbReference type="SUPFAM" id="SSF55781">
    <property type="entry name" value="GAF domain-like"/>
    <property type="match status" value="1"/>
</dbReference>
<accession>A0A5P2D4R8</accession>
<organism evidence="4 5">
    <name type="scientific">Streptomyces venezuelae</name>
    <dbReference type="NCBI Taxonomy" id="54571"/>
    <lineage>
        <taxon>Bacteria</taxon>
        <taxon>Bacillati</taxon>
        <taxon>Actinomycetota</taxon>
        <taxon>Actinomycetes</taxon>
        <taxon>Kitasatosporales</taxon>
        <taxon>Streptomycetaceae</taxon>
        <taxon>Streptomyces</taxon>
    </lineage>
</organism>
<reference evidence="4 5" key="1">
    <citation type="submission" date="2018-05" db="EMBL/GenBank/DDBJ databases">
        <title>Streptomyces venezuelae.</title>
        <authorList>
            <person name="Kim W."/>
            <person name="Lee N."/>
            <person name="Cho B.-K."/>
        </authorList>
    </citation>
    <scope>NUCLEOTIDE SEQUENCE [LARGE SCALE GENOMIC DNA]</scope>
    <source>
        <strain evidence="4 5">ATCC 21782</strain>
    </source>
</reference>
<dbReference type="InterPro" id="IPR003018">
    <property type="entry name" value="GAF"/>
</dbReference>
<dbReference type="PANTHER" id="PTHR33744:SF1">
    <property type="entry name" value="DNA-BINDING TRANSCRIPTIONAL ACTIVATOR ADER"/>
    <property type="match status" value="1"/>
</dbReference>
<evidence type="ECO:0000259" key="3">
    <source>
        <dbReference type="SMART" id="SM00065"/>
    </source>
</evidence>
<sequence length="657" mass="69778">MALDAQPTQTGILTVLELLAREAPARAFEGLLGTAGHSDASRARHEELDRALRLAADVREQLGRRQQREAVLSALVDTAHDLTLPYDLDALLRVIARRARLLLNLDMAYISFHDEETGDSYVRTADGHATALTVGFRVPGGSGLGSAVRHSSAPFWSPDYLADERVSHHSVIDDVVRAEGLRAIVAVPLRHRGSALGVLYAADRTIRHFTPDEIALMASLGDLASVAIEKTRVLSRARADIADLERYTSQAKSDLVSERRANDAHTRMTDLLLAGGDLGQLLAVAAETLGGTAAALDPDGRVLSATGPLPPTLPGPEETAKAVLETHVACRPVQFAPDLWLAPVAAGTECLGCVLLHTADPLSDSGLRLLRLTAGTTGVLMLMHRNTAVAESQVREEFFEDLLTVPGRPPAQLRDRARRLGLDVERPYAVAVIRPEGGSQGRAVVWASSYALRAGGLSTVRGGCLTLLLPSDNPGATARQVSDELSPLLGHPVTVGAAGPTTGLADVEPAHAEALRCLGALTALGSTGTTAAANELGFLGLLLGDNHSVGGYIADTIGPVIDYDSHRFTNLVQTLEAYFESGSSPTHAAETLHVHPNTVSRRLERITALLGEDWQEPARALEVQLALRLHRTRDTLRPDGPAPVTGENAHADRLGAP</sequence>
<feature type="region of interest" description="Disordered" evidence="2">
    <location>
        <begin position="634"/>
        <end position="657"/>
    </location>
</feature>
<comment type="similarity">
    <text evidence="1">Belongs to the CdaR family.</text>
</comment>
<dbReference type="InterPro" id="IPR042070">
    <property type="entry name" value="PucR_C-HTH_sf"/>
</dbReference>
<dbReference type="Pfam" id="PF13556">
    <property type="entry name" value="HTH_30"/>
    <property type="match status" value="1"/>
</dbReference>
<dbReference type="InterPro" id="IPR041522">
    <property type="entry name" value="CdaR_GGDEF"/>
</dbReference>
<dbReference type="OrthoDB" id="8026818at2"/>
<proteinExistence type="inferred from homology"/>
<protein>
    <submittedName>
        <fullName evidence="4">Transcriptional regulator</fullName>
    </submittedName>
</protein>
<gene>
    <name evidence="4" type="ORF">DEJ50_11305</name>
</gene>
<name>A0A5P2D4R8_STRVZ</name>
<dbReference type="EMBL" id="CP029190">
    <property type="protein sequence ID" value="QES48321.1"/>
    <property type="molecule type" value="Genomic_DNA"/>
</dbReference>
<dbReference type="Gene3D" id="1.10.10.2840">
    <property type="entry name" value="PucR C-terminal helix-turn-helix domain"/>
    <property type="match status" value="1"/>
</dbReference>
<dbReference type="RefSeq" id="WP_150207513.1">
    <property type="nucleotide sequence ID" value="NZ_CP029190.1"/>
</dbReference>